<dbReference type="EMBL" id="JAVREH010000001">
    <property type="protein sequence ID" value="MDT0259845.1"/>
    <property type="molecule type" value="Genomic_DNA"/>
</dbReference>
<dbReference type="Gene3D" id="3.40.50.150">
    <property type="entry name" value="Vaccinia Virus protein VP39"/>
    <property type="match status" value="1"/>
</dbReference>
<organism evidence="1 2">
    <name type="scientific">Jatrophihabitans lederbergiae</name>
    <dbReference type="NCBI Taxonomy" id="3075547"/>
    <lineage>
        <taxon>Bacteria</taxon>
        <taxon>Bacillati</taxon>
        <taxon>Actinomycetota</taxon>
        <taxon>Actinomycetes</taxon>
        <taxon>Jatrophihabitantales</taxon>
        <taxon>Jatrophihabitantaceae</taxon>
        <taxon>Jatrophihabitans</taxon>
    </lineage>
</organism>
<proteinExistence type="predicted"/>
<reference evidence="2" key="1">
    <citation type="submission" date="2023-07" db="EMBL/GenBank/DDBJ databases">
        <title>30 novel species of actinomycetes from the DSMZ collection.</title>
        <authorList>
            <person name="Nouioui I."/>
        </authorList>
    </citation>
    <scope>NUCLEOTIDE SEQUENCE [LARGE SCALE GENOMIC DNA]</scope>
    <source>
        <strain evidence="2">DSM 44399</strain>
    </source>
</reference>
<sequence length="209" mass="22986">MTNWQAWHEPYQDADSPLSRRLAVVRRHIVTWLDERPEPTLTVLSVCAGQGHDLLGVLVTRPDARRVRATLLESDPHNVEAAEAAVESAGLQHMSVVRVDAGDLASYVGSVPADLVLMAGVFGNISDADAHRTIRALPRLCAAGATVVWTRSRRAPDRTPTIRRWFEATGFVERAFDAPDDALFSVGVSRFEGVPEPLTAHGRLFTFLR</sequence>
<evidence type="ECO:0008006" key="3">
    <source>
        <dbReference type="Google" id="ProtNLM"/>
    </source>
</evidence>
<evidence type="ECO:0000313" key="2">
    <source>
        <dbReference type="Proteomes" id="UP001183176"/>
    </source>
</evidence>
<accession>A0ABU2J4D3</accession>
<dbReference type="Proteomes" id="UP001183176">
    <property type="component" value="Unassembled WGS sequence"/>
</dbReference>
<name>A0ABU2J4D3_9ACTN</name>
<evidence type="ECO:0000313" key="1">
    <source>
        <dbReference type="EMBL" id="MDT0259845.1"/>
    </source>
</evidence>
<dbReference type="RefSeq" id="WP_311421004.1">
    <property type="nucleotide sequence ID" value="NZ_JAVREH010000001.1"/>
</dbReference>
<dbReference type="InterPro" id="IPR029063">
    <property type="entry name" value="SAM-dependent_MTases_sf"/>
</dbReference>
<gene>
    <name evidence="1" type="ORF">RM423_00390</name>
</gene>
<dbReference type="SUPFAM" id="SSF53335">
    <property type="entry name" value="S-adenosyl-L-methionine-dependent methyltransferases"/>
    <property type="match status" value="1"/>
</dbReference>
<comment type="caution">
    <text evidence="1">The sequence shown here is derived from an EMBL/GenBank/DDBJ whole genome shotgun (WGS) entry which is preliminary data.</text>
</comment>
<protein>
    <recommendedName>
        <fullName evidence="3">SAM-dependent methyltransferase</fullName>
    </recommendedName>
</protein>
<keyword evidence="2" id="KW-1185">Reference proteome</keyword>